<dbReference type="InterPro" id="IPR014746">
    <property type="entry name" value="Gln_synth/guanido_kin_cat_dom"/>
</dbReference>
<evidence type="ECO:0000313" key="7">
    <source>
        <dbReference type="Proteomes" id="UP000281738"/>
    </source>
</evidence>
<evidence type="ECO:0000256" key="3">
    <source>
        <dbReference type="ARBA" id="ARBA00022840"/>
    </source>
</evidence>
<gene>
    <name evidence="6" type="ORF">EDD33_3398</name>
</gene>
<dbReference type="NCBIfam" id="NF010041">
    <property type="entry name" value="PRK13517.1-1"/>
    <property type="match status" value="1"/>
</dbReference>
<dbReference type="InterPro" id="IPR011793">
    <property type="entry name" value="YbdK"/>
</dbReference>
<comment type="function">
    <text evidence="5">ATP-dependent carboxylate-amine ligase which exhibits weak glutamate--cysteine ligase activity.</text>
</comment>
<dbReference type="GO" id="GO:0004357">
    <property type="term" value="F:glutamate-cysteine ligase activity"/>
    <property type="evidence" value="ECO:0007669"/>
    <property type="project" value="UniProtKB-EC"/>
</dbReference>
<dbReference type="GO" id="GO:0005524">
    <property type="term" value="F:ATP binding"/>
    <property type="evidence" value="ECO:0007669"/>
    <property type="project" value="UniProtKB-KW"/>
</dbReference>
<reference evidence="6 7" key="1">
    <citation type="submission" date="2018-11" db="EMBL/GenBank/DDBJ databases">
        <title>Sequencing the genomes of 1000 actinobacteria strains.</title>
        <authorList>
            <person name="Klenk H.-P."/>
        </authorList>
    </citation>
    <scope>NUCLEOTIDE SEQUENCE [LARGE SCALE GENOMIC DNA]</scope>
    <source>
        <strain evidence="6 7">DSM 12652</strain>
    </source>
</reference>
<keyword evidence="7" id="KW-1185">Reference proteome</keyword>
<dbReference type="SUPFAM" id="SSF55931">
    <property type="entry name" value="Glutamine synthetase/guanido kinase"/>
    <property type="match status" value="1"/>
</dbReference>
<comment type="caution">
    <text evidence="6">The sequence shown here is derived from an EMBL/GenBank/DDBJ whole genome shotgun (WGS) entry which is preliminary data.</text>
</comment>
<keyword evidence="2 5" id="KW-0547">Nucleotide-binding</keyword>
<evidence type="ECO:0000256" key="4">
    <source>
        <dbReference type="ARBA" id="ARBA00048819"/>
    </source>
</evidence>
<evidence type="ECO:0000313" key="6">
    <source>
        <dbReference type="EMBL" id="ROR92507.1"/>
    </source>
</evidence>
<dbReference type="InterPro" id="IPR050141">
    <property type="entry name" value="GCL_type2/YbdK_subfam"/>
</dbReference>
<dbReference type="GO" id="GO:0042398">
    <property type="term" value="P:modified amino acid biosynthetic process"/>
    <property type="evidence" value="ECO:0007669"/>
    <property type="project" value="InterPro"/>
</dbReference>
<dbReference type="PANTHER" id="PTHR36510:SF1">
    <property type="entry name" value="GLUTAMATE--CYSTEINE LIGASE 2-RELATED"/>
    <property type="match status" value="1"/>
</dbReference>
<evidence type="ECO:0000256" key="5">
    <source>
        <dbReference type="HAMAP-Rule" id="MF_01609"/>
    </source>
</evidence>
<evidence type="ECO:0000256" key="2">
    <source>
        <dbReference type="ARBA" id="ARBA00022741"/>
    </source>
</evidence>
<keyword evidence="1 5" id="KW-0436">Ligase</keyword>
<dbReference type="RefSeq" id="WP_123392136.1">
    <property type="nucleotide sequence ID" value="NZ_RKHO01000001.1"/>
</dbReference>
<dbReference type="PANTHER" id="PTHR36510">
    <property type="entry name" value="GLUTAMATE--CYSTEINE LIGASE 2-RELATED"/>
    <property type="match status" value="1"/>
</dbReference>
<dbReference type="NCBIfam" id="TIGR02050">
    <property type="entry name" value="gshA_cyan_rel"/>
    <property type="match status" value="1"/>
</dbReference>
<organism evidence="6 7">
    <name type="scientific">Nocardioides aurantiacus</name>
    <dbReference type="NCBI Taxonomy" id="86796"/>
    <lineage>
        <taxon>Bacteria</taxon>
        <taxon>Bacillati</taxon>
        <taxon>Actinomycetota</taxon>
        <taxon>Actinomycetes</taxon>
        <taxon>Propionibacteriales</taxon>
        <taxon>Nocardioidaceae</taxon>
        <taxon>Nocardioides</taxon>
    </lineage>
</organism>
<dbReference type="EMBL" id="RKHO01000001">
    <property type="protein sequence ID" value="ROR92507.1"/>
    <property type="molecule type" value="Genomic_DNA"/>
</dbReference>
<accession>A0A3N2CYA2</accession>
<sequence>MTVRQVGVEEELLLVDPATGRLTAVSRQAVRAHEALPEAEAPVEAELFLQQIETQTPPTTDLDELDAALRRSRRAVGEAAAEAGAAAVAVGTPVLVDGQVTITPQPRYLRIRQEYAELAHSALACAMHVHVDIESPEEGVRVLDGIAPWLPVLLAASANSPYLEGRDTGHASWRSQIWGRWPSHGSGEPFGDVATYHRVVEQMVEWGAALDPAMAYFDARLAADLPTVEVRVADVCTEVEDAVVVTALARALVTTAAAADAPASWRGDLLRAASWRAARHGLAERLVDPATQALAPARAVLASLVAHVRPALEEAGDAARVEDGLEALLARGGGATRQRSVLERTGSLEAVVADVRERTEASWQAG</sequence>
<protein>
    <recommendedName>
        <fullName evidence="5">Putative glutamate--cysteine ligase 2</fullName>
        <ecNumber evidence="5">6.3.2.2</ecNumber>
    </recommendedName>
    <alternativeName>
        <fullName evidence="5">Gamma-glutamylcysteine synthetase 2</fullName>
        <shortName evidence="5">GCS 2</shortName>
        <shortName evidence="5">Gamma-GCS 2</shortName>
    </alternativeName>
</protein>
<dbReference type="Pfam" id="PF04107">
    <property type="entry name" value="GCS2"/>
    <property type="match status" value="1"/>
</dbReference>
<comment type="catalytic activity">
    <reaction evidence="4 5">
        <text>L-cysteine + L-glutamate + ATP = gamma-L-glutamyl-L-cysteine + ADP + phosphate + H(+)</text>
        <dbReference type="Rhea" id="RHEA:13285"/>
        <dbReference type="ChEBI" id="CHEBI:15378"/>
        <dbReference type="ChEBI" id="CHEBI:29985"/>
        <dbReference type="ChEBI" id="CHEBI:30616"/>
        <dbReference type="ChEBI" id="CHEBI:35235"/>
        <dbReference type="ChEBI" id="CHEBI:43474"/>
        <dbReference type="ChEBI" id="CHEBI:58173"/>
        <dbReference type="ChEBI" id="CHEBI:456216"/>
        <dbReference type="EC" id="6.3.2.2"/>
    </reaction>
</comment>
<dbReference type="OrthoDB" id="9803842at2"/>
<comment type="similarity">
    <text evidence="5">Belongs to the glutamate--cysteine ligase type 2 family. YbdK subfamily.</text>
</comment>
<dbReference type="AlphaFoldDB" id="A0A3N2CYA2"/>
<keyword evidence="3 5" id="KW-0067">ATP-binding</keyword>
<dbReference type="InterPro" id="IPR006336">
    <property type="entry name" value="GCS2"/>
</dbReference>
<dbReference type="HAMAP" id="MF_01609">
    <property type="entry name" value="Glu_cys_ligase_2"/>
    <property type="match status" value="1"/>
</dbReference>
<proteinExistence type="inferred from homology"/>
<name>A0A3N2CYA2_9ACTN</name>
<dbReference type="Gene3D" id="3.30.590.20">
    <property type="match status" value="1"/>
</dbReference>
<dbReference type="EC" id="6.3.2.2" evidence="5"/>
<dbReference type="Proteomes" id="UP000281738">
    <property type="component" value="Unassembled WGS sequence"/>
</dbReference>
<evidence type="ECO:0000256" key="1">
    <source>
        <dbReference type="ARBA" id="ARBA00022598"/>
    </source>
</evidence>